<evidence type="ECO:0000313" key="9">
    <source>
        <dbReference type="Proteomes" id="UP001530400"/>
    </source>
</evidence>
<dbReference type="PROSITE" id="PS52007">
    <property type="entry name" value="PADR1"/>
    <property type="match status" value="1"/>
</dbReference>
<reference evidence="8 9" key="1">
    <citation type="submission" date="2024-10" db="EMBL/GenBank/DDBJ databases">
        <title>Updated reference genomes for cyclostephanoid diatoms.</title>
        <authorList>
            <person name="Roberts W.R."/>
            <person name="Alverson A.J."/>
        </authorList>
    </citation>
    <scope>NUCLEOTIDE SEQUENCE [LARGE SCALE GENOMIC DNA]</scope>
    <source>
        <strain evidence="8 9">AJA010-31</strain>
    </source>
</reference>
<protein>
    <recommendedName>
        <fullName evidence="7">PARP-type domain-containing protein</fullName>
    </recommendedName>
</protein>
<feature type="region of interest" description="Disordered" evidence="6">
    <location>
        <begin position="126"/>
        <end position="145"/>
    </location>
</feature>
<evidence type="ECO:0000259" key="7">
    <source>
        <dbReference type="PROSITE" id="PS50064"/>
    </source>
</evidence>
<evidence type="ECO:0000256" key="3">
    <source>
        <dbReference type="ARBA" id="ARBA00022771"/>
    </source>
</evidence>
<dbReference type="Gene3D" id="3.30.1740.10">
    <property type="entry name" value="Zinc finger, PARP-type"/>
    <property type="match status" value="1"/>
</dbReference>
<dbReference type="InterPro" id="IPR001510">
    <property type="entry name" value="Znf_PARP"/>
</dbReference>
<evidence type="ECO:0000256" key="2">
    <source>
        <dbReference type="ARBA" id="ARBA00022723"/>
    </source>
</evidence>
<keyword evidence="5" id="KW-0539">Nucleus</keyword>
<dbReference type="EMBL" id="JALLPJ020000144">
    <property type="protein sequence ID" value="KAL3801179.1"/>
    <property type="molecule type" value="Genomic_DNA"/>
</dbReference>
<accession>A0ABD3QME1</accession>
<sequence>MSTYLIENAKSGRAKCKKCKESLPAGELRVGTKSLDERFGPDKYTVSYSHLECFVLPRKLGKITSAEFVQDNLEDETDDLILSDEARVQEIADKIGTKKAARKSTGGEGDDDAISKKMGELRSAVKKLEEEEEGEEKPAKKAKGESKFAEEVEAMRLYEKKNVAELKDFLRWNLGYGMTGTKDVLLMRVIDGHVNGRLARCPTCFKGKMQLNDDDAGETVKCTGYFDEEMNVKIPCSYKNKASAASRLQPWYFQEPSEEEMEALKEITKKHEENAGGATATSSDIPAEVVEAAKKLEWPDTSSMEGKKAAAQLMVDLCTDVLDIPEDIKKANMGIGKIIVNNPDASATEILELVVKEYGIKQMKQDAFANQKNAIKSSCACPANAPIVQVFKELGELYFKEGNANAGATYTKATNAIMGVNFEITLDNAKKLSKAGKNGMKVDGIGKGSSDKIYEFLETGKIAKLEEKRSLNA</sequence>
<dbReference type="PROSITE" id="PS50064">
    <property type="entry name" value="ZF_PARP_2"/>
    <property type="match status" value="1"/>
</dbReference>
<dbReference type="SUPFAM" id="SSF57716">
    <property type="entry name" value="Glucocorticoid receptor-like (DNA-binding domain)"/>
    <property type="match status" value="1"/>
</dbReference>
<dbReference type="Gene3D" id="1.10.150.110">
    <property type="entry name" value="DNA polymerase beta, N-terminal domain-like"/>
    <property type="match status" value="1"/>
</dbReference>
<organism evidence="8 9">
    <name type="scientific">Cyclotella atomus</name>
    <dbReference type="NCBI Taxonomy" id="382360"/>
    <lineage>
        <taxon>Eukaryota</taxon>
        <taxon>Sar</taxon>
        <taxon>Stramenopiles</taxon>
        <taxon>Ochrophyta</taxon>
        <taxon>Bacillariophyta</taxon>
        <taxon>Coscinodiscophyceae</taxon>
        <taxon>Thalassiosirophycidae</taxon>
        <taxon>Stephanodiscales</taxon>
        <taxon>Stephanodiscaceae</taxon>
        <taxon>Cyclotella</taxon>
    </lineage>
</organism>
<dbReference type="Gene3D" id="3.90.640.80">
    <property type="match status" value="1"/>
</dbReference>
<dbReference type="Pfam" id="PF00645">
    <property type="entry name" value="zf-PARP"/>
    <property type="match status" value="1"/>
</dbReference>
<keyword evidence="9" id="KW-1185">Reference proteome</keyword>
<keyword evidence="3" id="KW-0863">Zinc-finger</keyword>
<name>A0ABD3QME1_9STRA</name>
<feature type="domain" description="PARP-type" evidence="7">
    <location>
        <begin position="4"/>
        <end position="96"/>
    </location>
</feature>
<dbReference type="InterPro" id="IPR010996">
    <property type="entry name" value="HHH_MUS81"/>
</dbReference>
<dbReference type="Proteomes" id="UP001530400">
    <property type="component" value="Unassembled WGS sequence"/>
</dbReference>
<dbReference type="InterPro" id="IPR027421">
    <property type="entry name" value="DNA_pol_lamdba_lyase_dom_sf"/>
</dbReference>
<evidence type="ECO:0000256" key="6">
    <source>
        <dbReference type="SAM" id="MobiDB-lite"/>
    </source>
</evidence>
<proteinExistence type="predicted"/>
<dbReference type="SMART" id="SM01336">
    <property type="entry name" value="zf-PARP"/>
    <property type="match status" value="1"/>
</dbReference>
<dbReference type="AlphaFoldDB" id="A0ABD3QME1"/>
<dbReference type="SMART" id="SM01335">
    <property type="entry name" value="PADR1"/>
    <property type="match status" value="1"/>
</dbReference>
<evidence type="ECO:0000256" key="4">
    <source>
        <dbReference type="ARBA" id="ARBA00022833"/>
    </source>
</evidence>
<feature type="compositionally biased region" description="Basic and acidic residues" evidence="6">
    <location>
        <begin position="136"/>
        <end position="145"/>
    </location>
</feature>
<feature type="region of interest" description="Disordered" evidence="6">
    <location>
        <begin position="97"/>
        <end position="116"/>
    </location>
</feature>
<dbReference type="InterPro" id="IPR036957">
    <property type="entry name" value="Znf_PARP_sf"/>
</dbReference>
<evidence type="ECO:0000313" key="8">
    <source>
        <dbReference type="EMBL" id="KAL3801179.1"/>
    </source>
</evidence>
<comment type="subcellular location">
    <subcellularLocation>
        <location evidence="1">Nucleus</location>
    </subcellularLocation>
</comment>
<dbReference type="Pfam" id="PF14716">
    <property type="entry name" value="HHH_8"/>
    <property type="match status" value="1"/>
</dbReference>
<evidence type="ECO:0000256" key="5">
    <source>
        <dbReference type="ARBA" id="ARBA00023242"/>
    </source>
</evidence>
<evidence type="ECO:0000256" key="1">
    <source>
        <dbReference type="ARBA" id="ARBA00004123"/>
    </source>
</evidence>
<gene>
    <name evidence="8" type="ORF">ACHAWO_002750</name>
</gene>
<keyword evidence="4" id="KW-0862">Zinc</keyword>
<dbReference type="GO" id="GO:0008270">
    <property type="term" value="F:zinc ion binding"/>
    <property type="evidence" value="ECO:0007669"/>
    <property type="project" value="UniProtKB-KW"/>
</dbReference>
<dbReference type="GO" id="GO:0005634">
    <property type="term" value="C:nucleus"/>
    <property type="evidence" value="ECO:0007669"/>
    <property type="project" value="UniProtKB-SubCell"/>
</dbReference>
<comment type="caution">
    <text evidence="8">The sequence shown here is derived from an EMBL/GenBank/DDBJ whole genome shotgun (WGS) entry which is preliminary data.</text>
</comment>
<dbReference type="SUPFAM" id="SSF47802">
    <property type="entry name" value="DNA polymerase beta, N-terminal domain-like"/>
    <property type="match status" value="1"/>
</dbReference>
<keyword evidence="2" id="KW-0479">Metal-binding</keyword>